<dbReference type="Proteomes" id="UP000054538">
    <property type="component" value="Unassembled WGS sequence"/>
</dbReference>
<reference evidence="3" key="2">
    <citation type="submission" date="2015-01" db="EMBL/GenBank/DDBJ databases">
        <title>Evolutionary Origins and Diversification of the Mycorrhizal Mutualists.</title>
        <authorList>
            <consortium name="DOE Joint Genome Institute"/>
            <consortium name="Mycorrhizal Genomics Consortium"/>
            <person name="Kohler A."/>
            <person name="Kuo A."/>
            <person name="Nagy L.G."/>
            <person name="Floudas D."/>
            <person name="Copeland A."/>
            <person name="Barry K.W."/>
            <person name="Cichocki N."/>
            <person name="Veneault-Fourrey C."/>
            <person name="LaButti K."/>
            <person name="Lindquist E.A."/>
            <person name="Lipzen A."/>
            <person name="Lundell T."/>
            <person name="Morin E."/>
            <person name="Murat C."/>
            <person name="Riley R."/>
            <person name="Ohm R."/>
            <person name="Sun H."/>
            <person name="Tunlid A."/>
            <person name="Henrissat B."/>
            <person name="Grigoriev I.V."/>
            <person name="Hibbett D.S."/>
            <person name="Martin F."/>
        </authorList>
    </citation>
    <scope>NUCLEOTIDE SEQUENCE [LARGE SCALE GENOMIC DNA]</scope>
    <source>
        <strain evidence="3">Ve08.2h10</strain>
    </source>
</reference>
<dbReference type="InParanoid" id="A0A0D0E2B0"/>
<evidence type="ECO:0000256" key="1">
    <source>
        <dbReference type="SAM" id="MobiDB-lite"/>
    </source>
</evidence>
<reference evidence="2 3" key="1">
    <citation type="submission" date="2014-04" db="EMBL/GenBank/DDBJ databases">
        <authorList>
            <consortium name="DOE Joint Genome Institute"/>
            <person name="Kuo A."/>
            <person name="Kohler A."/>
            <person name="Jargeat P."/>
            <person name="Nagy L.G."/>
            <person name="Floudas D."/>
            <person name="Copeland A."/>
            <person name="Barry K.W."/>
            <person name="Cichocki N."/>
            <person name="Veneault-Fourrey C."/>
            <person name="LaButti K."/>
            <person name="Lindquist E.A."/>
            <person name="Lipzen A."/>
            <person name="Lundell T."/>
            <person name="Morin E."/>
            <person name="Murat C."/>
            <person name="Sun H."/>
            <person name="Tunlid A."/>
            <person name="Henrissat B."/>
            <person name="Grigoriev I.V."/>
            <person name="Hibbett D.S."/>
            <person name="Martin F."/>
            <person name="Nordberg H.P."/>
            <person name="Cantor M.N."/>
            <person name="Hua S.X."/>
        </authorList>
    </citation>
    <scope>NUCLEOTIDE SEQUENCE [LARGE SCALE GENOMIC DNA]</scope>
    <source>
        <strain evidence="2 3">Ve08.2h10</strain>
    </source>
</reference>
<gene>
    <name evidence="2" type="ORF">PAXRUDRAFT_827768</name>
</gene>
<feature type="region of interest" description="Disordered" evidence="1">
    <location>
        <begin position="31"/>
        <end position="66"/>
    </location>
</feature>
<dbReference type="AlphaFoldDB" id="A0A0D0E2B0"/>
<dbReference type="HOGENOM" id="CLU_2321101_0_0_1"/>
<name>A0A0D0E2B0_9AGAM</name>
<organism evidence="2 3">
    <name type="scientific">Paxillus rubicundulus Ve08.2h10</name>
    <dbReference type="NCBI Taxonomy" id="930991"/>
    <lineage>
        <taxon>Eukaryota</taxon>
        <taxon>Fungi</taxon>
        <taxon>Dikarya</taxon>
        <taxon>Basidiomycota</taxon>
        <taxon>Agaricomycotina</taxon>
        <taxon>Agaricomycetes</taxon>
        <taxon>Agaricomycetidae</taxon>
        <taxon>Boletales</taxon>
        <taxon>Paxilineae</taxon>
        <taxon>Paxillaceae</taxon>
        <taxon>Paxillus</taxon>
    </lineage>
</organism>
<sequence length="99" mass="11594">MNRLEPISIDTPRAHRYERFMMRSRDHMSIYQGRSSGDECGPLHRRPKHFVTTPPKPMNEESEALPSMRVFDPALNVRSEQCEQIRERVFPTSLLASPR</sequence>
<accession>A0A0D0E2B0</accession>
<keyword evidence="3" id="KW-1185">Reference proteome</keyword>
<protein>
    <submittedName>
        <fullName evidence="2">Uncharacterized protein</fullName>
    </submittedName>
</protein>
<proteinExistence type="predicted"/>
<evidence type="ECO:0000313" key="3">
    <source>
        <dbReference type="Proteomes" id="UP000054538"/>
    </source>
</evidence>
<evidence type="ECO:0000313" key="2">
    <source>
        <dbReference type="EMBL" id="KIK94669.1"/>
    </source>
</evidence>
<dbReference type="EMBL" id="KN825092">
    <property type="protein sequence ID" value="KIK94669.1"/>
    <property type="molecule type" value="Genomic_DNA"/>
</dbReference>